<dbReference type="WBParaSite" id="nRc.2.0.1.t29123-RA">
    <property type="protein sequence ID" value="nRc.2.0.1.t29123-RA"/>
    <property type="gene ID" value="nRc.2.0.1.g29123"/>
</dbReference>
<sequence>MIQSSTRRTENLYLEALIKKEGIALVQSDYIATGGALMGRGQDWDSEVTSLMYVFPTPTFTR</sequence>
<evidence type="ECO:0000313" key="2">
    <source>
        <dbReference type="WBParaSite" id="nRc.2.0.1.t29123-RA"/>
    </source>
</evidence>
<reference evidence="2" key="1">
    <citation type="submission" date="2022-11" db="UniProtKB">
        <authorList>
            <consortium name="WormBaseParasite"/>
        </authorList>
    </citation>
    <scope>IDENTIFICATION</scope>
</reference>
<accession>A0A915JSN6</accession>
<protein>
    <submittedName>
        <fullName evidence="2">Uncharacterized protein</fullName>
    </submittedName>
</protein>
<name>A0A915JSN6_ROMCU</name>
<proteinExistence type="predicted"/>
<dbReference type="AlphaFoldDB" id="A0A915JSN6"/>
<dbReference type="Proteomes" id="UP000887565">
    <property type="component" value="Unplaced"/>
</dbReference>
<evidence type="ECO:0000313" key="1">
    <source>
        <dbReference type="Proteomes" id="UP000887565"/>
    </source>
</evidence>
<keyword evidence="1" id="KW-1185">Reference proteome</keyword>
<organism evidence="1 2">
    <name type="scientific">Romanomermis culicivorax</name>
    <name type="common">Nematode worm</name>
    <dbReference type="NCBI Taxonomy" id="13658"/>
    <lineage>
        <taxon>Eukaryota</taxon>
        <taxon>Metazoa</taxon>
        <taxon>Ecdysozoa</taxon>
        <taxon>Nematoda</taxon>
        <taxon>Enoplea</taxon>
        <taxon>Dorylaimia</taxon>
        <taxon>Mermithida</taxon>
        <taxon>Mermithoidea</taxon>
        <taxon>Mermithidae</taxon>
        <taxon>Romanomermis</taxon>
    </lineage>
</organism>